<dbReference type="STRING" id="880072.Desac_2225"/>
<proteinExistence type="predicted"/>
<evidence type="ECO:0000256" key="1">
    <source>
        <dbReference type="SAM" id="Phobius"/>
    </source>
</evidence>
<evidence type="ECO:0000313" key="3">
    <source>
        <dbReference type="Proteomes" id="UP000000483"/>
    </source>
</evidence>
<reference evidence="3" key="2">
    <citation type="submission" date="2011-03" db="EMBL/GenBank/DDBJ databases">
        <title>The complete genome of Desulfobacca acetoxidans DSM 11109.</title>
        <authorList>
            <consortium name="US DOE Joint Genome Institute (JGI-PGF)"/>
            <person name="Lucas S."/>
            <person name="Copeland A."/>
            <person name="Lapidus A."/>
            <person name="Bruce D."/>
            <person name="Goodwin L."/>
            <person name="Pitluck S."/>
            <person name="Peters L."/>
            <person name="Kyrpides N."/>
            <person name="Mavromatis K."/>
            <person name="Ivanova N."/>
            <person name="Ovchinnikova G."/>
            <person name="Teshima H."/>
            <person name="Detter J.C."/>
            <person name="Han C."/>
            <person name="Land M."/>
            <person name="Hauser L."/>
            <person name="Markowitz V."/>
            <person name="Cheng J.-F."/>
            <person name="Hugenholtz P."/>
            <person name="Woyke T."/>
            <person name="Wu D."/>
            <person name="Spring S."/>
            <person name="Schueler E."/>
            <person name="Brambilla E."/>
            <person name="Klenk H.-P."/>
            <person name="Eisen J.A."/>
        </authorList>
    </citation>
    <scope>NUCLEOTIDE SEQUENCE [LARGE SCALE GENOMIC DNA]</scope>
    <source>
        <strain evidence="3">ATCC 700848 / DSM 11109 / ASRB2</strain>
    </source>
</reference>
<dbReference type="HOGENOM" id="CLU_1841876_0_0_7"/>
<name>F2NFD4_DESAR</name>
<reference evidence="2 3" key="1">
    <citation type="journal article" date="2011" name="Stand. Genomic Sci.">
        <title>Complete genome sequence of the acetate-degrading sulfate reducer Desulfobacca acetoxidans type strain (ASRB2).</title>
        <authorList>
            <person name="Goker M."/>
            <person name="Teshima H."/>
            <person name="Lapidus A."/>
            <person name="Nolan M."/>
            <person name="Lucas S."/>
            <person name="Hammon N."/>
            <person name="Deshpande S."/>
            <person name="Cheng J.F."/>
            <person name="Tapia R."/>
            <person name="Han C."/>
            <person name="Goodwin L."/>
            <person name="Pitluck S."/>
            <person name="Huntemann M."/>
            <person name="Liolios K."/>
            <person name="Ivanova N."/>
            <person name="Pagani I."/>
            <person name="Mavromatis K."/>
            <person name="Ovchinikova G."/>
            <person name="Pati A."/>
            <person name="Chen A."/>
            <person name="Palaniappan K."/>
            <person name="Land M."/>
            <person name="Hauser L."/>
            <person name="Brambilla E.M."/>
            <person name="Rohde M."/>
            <person name="Spring S."/>
            <person name="Detter J.C."/>
            <person name="Woyke T."/>
            <person name="Bristow J."/>
            <person name="Eisen J.A."/>
            <person name="Markowitz V."/>
            <person name="Hugenholtz P."/>
            <person name="Kyrpides N.C."/>
            <person name="Klenk H.P."/>
        </authorList>
    </citation>
    <scope>NUCLEOTIDE SEQUENCE [LARGE SCALE GENOMIC DNA]</scope>
    <source>
        <strain evidence="3">ATCC 700848 / DSM 11109 / ASRB2</strain>
    </source>
</reference>
<feature type="transmembrane region" description="Helical" evidence="1">
    <location>
        <begin position="6"/>
        <end position="27"/>
    </location>
</feature>
<dbReference type="AlphaFoldDB" id="F2NFD4"/>
<accession>F2NFD4</accession>
<keyword evidence="1" id="KW-0812">Transmembrane</keyword>
<dbReference type="RefSeq" id="WP_013707162.1">
    <property type="nucleotide sequence ID" value="NC_015388.1"/>
</dbReference>
<protein>
    <submittedName>
        <fullName evidence="2">Uncharacterized protein</fullName>
    </submittedName>
</protein>
<dbReference type="KEGG" id="dao:Desac_2225"/>
<dbReference type="EMBL" id="CP002629">
    <property type="protein sequence ID" value="AEB10053.1"/>
    <property type="molecule type" value="Genomic_DNA"/>
</dbReference>
<evidence type="ECO:0000313" key="2">
    <source>
        <dbReference type="EMBL" id="AEB10053.1"/>
    </source>
</evidence>
<organism evidence="2 3">
    <name type="scientific">Desulfobacca acetoxidans (strain ATCC 700848 / DSM 11109 / ASRB2)</name>
    <dbReference type="NCBI Taxonomy" id="880072"/>
    <lineage>
        <taxon>Bacteria</taxon>
        <taxon>Pseudomonadati</taxon>
        <taxon>Thermodesulfobacteriota</taxon>
        <taxon>Desulfobaccia</taxon>
        <taxon>Desulfobaccales</taxon>
        <taxon>Desulfobaccaceae</taxon>
        <taxon>Desulfobacca</taxon>
    </lineage>
</organism>
<sequence length="139" mass="15414">MARSAGWTFIWALLIGIIGASIFLIYGPYLDQEINRRVTKALQNQDFNLQVAKGSETDLKGAPSRALGTRFQLVAEGGKTFMADLQTGRVWRYFHYGKAEGWSKDVEGFAPLPFFQGSKKFFTASEAVSVPEGSETKPQ</sequence>
<dbReference type="Proteomes" id="UP000000483">
    <property type="component" value="Chromosome"/>
</dbReference>
<gene>
    <name evidence="2" type="ordered locus">Desac_2225</name>
</gene>
<keyword evidence="3" id="KW-1185">Reference proteome</keyword>
<keyword evidence="1" id="KW-0472">Membrane</keyword>
<keyword evidence="1" id="KW-1133">Transmembrane helix</keyword>